<keyword evidence="4" id="KW-0809">Transit peptide</keyword>
<evidence type="ECO:0000256" key="1">
    <source>
        <dbReference type="ARBA" id="ARBA00004749"/>
    </source>
</evidence>
<evidence type="ECO:0000256" key="6">
    <source>
        <dbReference type="ARBA" id="ARBA00058104"/>
    </source>
</evidence>
<evidence type="ECO:0000256" key="2">
    <source>
        <dbReference type="ARBA" id="ARBA00010766"/>
    </source>
</evidence>
<evidence type="ECO:0000313" key="9">
    <source>
        <dbReference type="Proteomes" id="UP000243978"/>
    </source>
</evidence>
<dbReference type="OrthoDB" id="7201143at2"/>
<comment type="function">
    <text evidence="6">Membrane-associated protein that warps the membrane surface to access and bind aromatic isoprenes with high specificity, including ubiquinone (CoQ) isoprene intermediates and presents them directly to COQ7, therefore facilitating the COQ7-mediated hydroxylase step. Participates in the biosynthesis of coenzyme Q, also named ubiquinone, an essential lipid-soluble electron transporter for aerobic cellular respiration.</text>
</comment>
<evidence type="ECO:0000256" key="3">
    <source>
        <dbReference type="ARBA" id="ARBA00022688"/>
    </source>
</evidence>
<comment type="pathway">
    <text evidence="1">Cofactor biosynthesis; ubiquinone biosynthesis.</text>
</comment>
<organism evidence="8 9">
    <name type="scientific">Litoreibacter ponti</name>
    <dbReference type="NCBI Taxonomy" id="1510457"/>
    <lineage>
        <taxon>Bacteria</taxon>
        <taxon>Pseudomonadati</taxon>
        <taxon>Pseudomonadota</taxon>
        <taxon>Alphaproteobacteria</taxon>
        <taxon>Rhodobacterales</taxon>
        <taxon>Roseobacteraceae</taxon>
        <taxon>Litoreibacter</taxon>
    </lineage>
</organism>
<dbReference type="PANTHER" id="PTHR21427:SF19">
    <property type="entry name" value="UBIQUINONE BIOSYNTHESIS PROTEIN COQ9, MITOCHONDRIAL"/>
    <property type="match status" value="1"/>
</dbReference>
<keyword evidence="5" id="KW-0446">Lipid-binding</keyword>
<dbReference type="InterPro" id="IPR012762">
    <property type="entry name" value="Ubiq_biosynth_COQ9"/>
</dbReference>
<feature type="domain" description="COQ9 C-terminal" evidence="7">
    <location>
        <begin position="113"/>
        <end position="183"/>
    </location>
</feature>
<dbReference type="NCBIfam" id="TIGR02396">
    <property type="entry name" value="diverge_rpsU"/>
    <property type="match status" value="1"/>
</dbReference>
<dbReference type="GO" id="GO:0008289">
    <property type="term" value="F:lipid binding"/>
    <property type="evidence" value="ECO:0007669"/>
    <property type="project" value="UniProtKB-KW"/>
</dbReference>
<gene>
    <name evidence="8" type="ORF">C8N43_3725</name>
</gene>
<dbReference type="Pfam" id="PF08511">
    <property type="entry name" value="COQ9"/>
    <property type="match status" value="1"/>
</dbReference>
<comment type="caution">
    <text evidence="8">The sequence shown here is derived from an EMBL/GenBank/DDBJ whole genome shotgun (WGS) entry which is preliminary data.</text>
</comment>
<comment type="similarity">
    <text evidence="2">Belongs to the COQ9 family.</text>
</comment>
<reference evidence="8 9" key="1">
    <citation type="submission" date="2018-04" db="EMBL/GenBank/DDBJ databases">
        <title>Genomic Encyclopedia of Archaeal and Bacterial Type Strains, Phase II (KMG-II): from individual species to whole genera.</title>
        <authorList>
            <person name="Goeker M."/>
        </authorList>
    </citation>
    <scope>NUCLEOTIDE SEQUENCE [LARGE SCALE GENOMIC DNA]</scope>
    <source>
        <strain evidence="8 9">DSM 100977</strain>
    </source>
</reference>
<keyword evidence="8" id="KW-0830">Ubiquinone</keyword>
<protein>
    <submittedName>
        <fullName evidence="8">Ubiquinone biosynthesis protein COQ9</fullName>
    </submittedName>
</protein>
<dbReference type="PANTHER" id="PTHR21427">
    <property type="entry name" value="UBIQUINONE BIOSYNTHESIS PROTEIN COQ9, MITOCHONDRIAL"/>
    <property type="match status" value="1"/>
</dbReference>
<evidence type="ECO:0000256" key="5">
    <source>
        <dbReference type="ARBA" id="ARBA00023121"/>
    </source>
</evidence>
<keyword evidence="9" id="KW-1185">Reference proteome</keyword>
<dbReference type="AlphaFoldDB" id="A0A2T6BFQ8"/>
<dbReference type="Proteomes" id="UP000243978">
    <property type="component" value="Unassembled WGS sequence"/>
</dbReference>
<dbReference type="RefSeq" id="WP_107847393.1">
    <property type="nucleotide sequence ID" value="NZ_QBKS01000002.1"/>
</dbReference>
<dbReference type="Gene3D" id="1.10.357.10">
    <property type="entry name" value="Tetracycline Repressor, domain 2"/>
    <property type="match status" value="1"/>
</dbReference>
<evidence type="ECO:0000256" key="4">
    <source>
        <dbReference type="ARBA" id="ARBA00022946"/>
    </source>
</evidence>
<evidence type="ECO:0000313" key="8">
    <source>
        <dbReference type="EMBL" id="PTX54902.1"/>
    </source>
</evidence>
<keyword evidence="3" id="KW-0831">Ubiquinone biosynthesis</keyword>
<accession>A0A2T6BFQ8</accession>
<dbReference type="GO" id="GO:0006744">
    <property type="term" value="P:ubiquinone biosynthetic process"/>
    <property type="evidence" value="ECO:0007669"/>
    <property type="project" value="UniProtKB-KW"/>
</dbReference>
<dbReference type="EMBL" id="QBKS01000002">
    <property type="protein sequence ID" value="PTX54902.1"/>
    <property type="molecule type" value="Genomic_DNA"/>
</dbReference>
<sequence length="227" mass="24970">MEDAKTAILDASLPHVAFDGWSEDTFRAAAADADVPLEQARAIFPRGALDLAIAFHQRGDAQMVARLKAENLLSMRFRDRVAAGVRFRLEAVGEDKEAVRRGSTLFALPQNAAEGAKLIWGTADAIWTTLGDSAQDFNWYTKRATLSGVYAATVLYWLGDESEGHQATWEFLDRRIENVMQFEKVKAQVNANPLASKLMAGPNWVLSQIKAPQAGIDPNLPGRMTPK</sequence>
<name>A0A2T6BFQ8_9RHOB</name>
<proteinExistence type="inferred from homology"/>
<dbReference type="InterPro" id="IPR013718">
    <property type="entry name" value="COQ9_C"/>
</dbReference>
<evidence type="ECO:0000259" key="7">
    <source>
        <dbReference type="Pfam" id="PF08511"/>
    </source>
</evidence>